<reference evidence="3 4" key="1">
    <citation type="submission" date="2019-10" db="EMBL/GenBank/DDBJ databases">
        <title>Alkalibaculum tamaniensis sp.nov., a new alkaliphilic acetogen, isolated on methoxylated aromatics from a mud volcano.</title>
        <authorList>
            <person name="Khomyakova M.A."/>
            <person name="Merkel A.Y."/>
            <person name="Bonch-Osmolovskaya E.A."/>
            <person name="Slobodkin A.I."/>
        </authorList>
    </citation>
    <scope>NUCLEOTIDE SEQUENCE [LARGE SCALE GENOMIC DNA]</scope>
    <source>
        <strain evidence="3 4">M08DMB</strain>
    </source>
</reference>
<feature type="domain" description="Flagellar hook-length control protein-like C-terminal" evidence="2">
    <location>
        <begin position="293"/>
        <end position="370"/>
    </location>
</feature>
<dbReference type="EMBL" id="WHNX01000004">
    <property type="protein sequence ID" value="MPW24796.1"/>
    <property type="molecule type" value="Genomic_DNA"/>
</dbReference>
<organism evidence="3 4">
    <name type="scientific">Alkalibaculum sporogenes</name>
    <dbReference type="NCBI Taxonomy" id="2655001"/>
    <lineage>
        <taxon>Bacteria</taxon>
        <taxon>Bacillati</taxon>
        <taxon>Bacillota</taxon>
        <taxon>Clostridia</taxon>
        <taxon>Eubacteriales</taxon>
        <taxon>Eubacteriaceae</taxon>
        <taxon>Alkalibaculum</taxon>
    </lineage>
</organism>
<proteinExistence type="predicted"/>
<evidence type="ECO:0000259" key="2">
    <source>
        <dbReference type="Pfam" id="PF02120"/>
    </source>
</evidence>
<evidence type="ECO:0000313" key="3">
    <source>
        <dbReference type="EMBL" id="MPW24796.1"/>
    </source>
</evidence>
<evidence type="ECO:0000313" key="4">
    <source>
        <dbReference type="Proteomes" id="UP000440004"/>
    </source>
</evidence>
<dbReference type="AlphaFoldDB" id="A0A6A7K5T6"/>
<evidence type="ECO:0000256" key="1">
    <source>
        <dbReference type="SAM" id="MobiDB-lite"/>
    </source>
</evidence>
<sequence length="414" mass="46772">MKVENAQVSTKMGKMNNKSSKSNEHQDVFSVVLANKLNNRGKENHKTDNSIIRLSIKGDMTTEAVPEEIILKEAILEEKSDDKIVIPELISDINSEDKKINIMSAILHIPIYHDKTINNTNVEINDGLLDESILNYQRSDVLSQFTTEAMSELEEENSLFINKNIVENEKDLVINKSIVETTSIHEKKILEFKPNSNLGEKKLNIPILQNDNIKEDETVLQTVKSMGEKLNYYKNEVIKTSDRATVIEKADMNLNVKEFQSIKSSSEIIIKEEVLSHDNLHKVNDSIIKLMETSAQGDANVMKVKLHPEELGSVNVVLKIEEGKLIARILVDNDQIKQMFGNKINELIDNLAKQNINIEKIDIDFNGSQNRDSSGQSGQDNKDLFREFILDDELLETSIAKDNGTDISEISILA</sequence>
<dbReference type="CDD" id="cd17470">
    <property type="entry name" value="T3SS_Flik_C"/>
    <property type="match status" value="1"/>
</dbReference>
<name>A0A6A7K5T6_9FIRM</name>
<dbReference type="Proteomes" id="UP000440004">
    <property type="component" value="Unassembled WGS sequence"/>
</dbReference>
<dbReference type="RefSeq" id="WP_152801625.1">
    <property type="nucleotide sequence ID" value="NZ_WHNX01000004.1"/>
</dbReference>
<feature type="region of interest" description="Disordered" evidence="1">
    <location>
        <begin position="1"/>
        <end position="24"/>
    </location>
</feature>
<protein>
    <recommendedName>
        <fullName evidence="2">Flagellar hook-length control protein-like C-terminal domain-containing protein</fullName>
    </recommendedName>
</protein>
<accession>A0A6A7K5T6</accession>
<dbReference type="PANTHER" id="PTHR37533:SF2">
    <property type="entry name" value="FLAGELLAR HOOK-LENGTH CONTROL PROTEIN"/>
    <property type="match status" value="1"/>
</dbReference>
<keyword evidence="4" id="KW-1185">Reference proteome</keyword>
<dbReference type="InterPro" id="IPR052563">
    <property type="entry name" value="FliK"/>
</dbReference>
<comment type="caution">
    <text evidence="3">The sequence shown here is derived from an EMBL/GenBank/DDBJ whole genome shotgun (WGS) entry which is preliminary data.</text>
</comment>
<dbReference type="Gene3D" id="3.30.750.140">
    <property type="match status" value="1"/>
</dbReference>
<dbReference type="Pfam" id="PF02120">
    <property type="entry name" value="Flg_hook"/>
    <property type="match status" value="1"/>
</dbReference>
<dbReference type="InterPro" id="IPR038610">
    <property type="entry name" value="FliK-like_C_sf"/>
</dbReference>
<dbReference type="InterPro" id="IPR021136">
    <property type="entry name" value="Flagellar_hook_control-like_C"/>
</dbReference>
<dbReference type="PANTHER" id="PTHR37533">
    <property type="entry name" value="FLAGELLAR HOOK-LENGTH CONTROL PROTEIN"/>
    <property type="match status" value="1"/>
</dbReference>
<feature type="compositionally biased region" description="Polar residues" evidence="1">
    <location>
        <begin position="1"/>
        <end position="10"/>
    </location>
</feature>
<gene>
    <name evidence="3" type="ORF">GC105_03195</name>
</gene>